<evidence type="ECO:0000313" key="3">
    <source>
        <dbReference type="EMBL" id="KAF0292355.1"/>
    </source>
</evidence>
<dbReference type="OrthoDB" id="40579at2759"/>
<keyword evidence="3" id="KW-0808">Transferase</keyword>
<dbReference type="InterPro" id="IPR001214">
    <property type="entry name" value="SET_dom"/>
</dbReference>
<dbReference type="InterPro" id="IPR046341">
    <property type="entry name" value="SET_dom_sf"/>
</dbReference>
<evidence type="ECO:0000259" key="2">
    <source>
        <dbReference type="PROSITE" id="PS50280"/>
    </source>
</evidence>
<dbReference type="Gene3D" id="2.170.270.10">
    <property type="entry name" value="SET domain"/>
    <property type="match status" value="1"/>
</dbReference>
<dbReference type="Pfam" id="PF21549">
    <property type="entry name" value="PRDM2_PR"/>
    <property type="match status" value="1"/>
</dbReference>
<keyword evidence="3" id="KW-0489">Methyltransferase</keyword>
<evidence type="ECO:0000313" key="4">
    <source>
        <dbReference type="Proteomes" id="UP000440578"/>
    </source>
</evidence>
<feature type="region of interest" description="Disordered" evidence="1">
    <location>
        <begin position="222"/>
        <end position="241"/>
    </location>
</feature>
<dbReference type="PROSITE" id="PS50280">
    <property type="entry name" value="SET"/>
    <property type="match status" value="1"/>
</dbReference>
<dbReference type="AlphaFoldDB" id="A0A6A4VEM7"/>
<keyword evidence="4" id="KW-1185">Reference proteome</keyword>
<comment type="caution">
    <text evidence="3">The sequence shown here is derived from an EMBL/GenBank/DDBJ whole genome shotgun (WGS) entry which is preliminary data.</text>
</comment>
<feature type="region of interest" description="Disordered" evidence="1">
    <location>
        <begin position="1"/>
        <end position="81"/>
    </location>
</feature>
<dbReference type="EMBL" id="VIIS01001819">
    <property type="protein sequence ID" value="KAF0292355.1"/>
    <property type="molecule type" value="Genomic_DNA"/>
</dbReference>
<feature type="domain" description="SET" evidence="2">
    <location>
        <begin position="66"/>
        <end position="212"/>
    </location>
</feature>
<gene>
    <name evidence="3" type="primary">PRDM9_1</name>
    <name evidence="3" type="ORF">FJT64_009642</name>
</gene>
<proteinExistence type="predicted"/>
<reference evidence="3 4" key="1">
    <citation type="submission" date="2019-07" db="EMBL/GenBank/DDBJ databases">
        <title>Draft genome assembly of a fouling barnacle, Amphibalanus amphitrite (Darwin, 1854): The first reference genome for Thecostraca.</title>
        <authorList>
            <person name="Kim W."/>
        </authorList>
    </citation>
    <scope>NUCLEOTIDE SEQUENCE [LARGE SCALE GENOMIC DNA]</scope>
    <source>
        <strain evidence="3">SNU_AA5</strain>
        <tissue evidence="3">Soma without cirri and trophi</tissue>
    </source>
</reference>
<accession>A0A6A4VEM7</accession>
<dbReference type="GO" id="GO:0008276">
    <property type="term" value="F:protein methyltransferase activity"/>
    <property type="evidence" value="ECO:0007669"/>
    <property type="project" value="UniProtKB-ARBA"/>
</dbReference>
<dbReference type="GO" id="GO:0032259">
    <property type="term" value="P:methylation"/>
    <property type="evidence" value="ECO:0007669"/>
    <property type="project" value="UniProtKB-KW"/>
</dbReference>
<name>A0A6A4VEM7_AMPAM</name>
<organism evidence="3 4">
    <name type="scientific">Amphibalanus amphitrite</name>
    <name type="common">Striped barnacle</name>
    <name type="synonym">Balanus amphitrite</name>
    <dbReference type="NCBI Taxonomy" id="1232801"/>
    <lineage>
        <taxon>Eukaryota</taxon>
        <taxon>Metazoa</taxon>
        <taxon>Ecdysozoa</taxon>
        <taxon>Arthropoda</taxon>
        <taxon>Crustacea</taxon>
        <taxon>Multicrustacea</taxon>
        <taxon>Cirripedia</taxon>
        <taxon>Thoracica</taxon>
        <taxon>Thoracicalcarea</taxon>
        <taxon>Balanomorpha</taxon>
        <taxon>Balanoidea</taxon>
        <taxon>Balanidae</taxon>
        <taxon>Amphibalaninae</taxon>
        <taxon>Amphibalanus</taxon>
    </lineage>
</organism>
<evidence type="ECO:0000256" key="1">
    <source>
        <dbReference type="SAM" id="MobiDB-lite"/>
    </source>
</evidence>
<dbReference type="GO" id="GO:0008757">
    <property type="term" value="F:S-adenosylmethionine-dependent methyltransferase activity"/>
    <property type="evidence" value="ECO:0007669"/>
    <property type="project" value="UniProtKB-ARBA"/>
</dbReference>
<dbReference type="Proteomes" id="UP000440578">
    <property type="component" value="Unassembled WGS sequence"/>
</dbReference>
<protein>
    <submittedName>
        <fullName evidence="3">Histone-lysine N-methyltransferase PRDM9</fullName>
    </submittedName>
</protein>
<dbReference type="GO" id="GO:0008170">
    <property type="term" value="F:N-methyltransferase activity"/>
    <property type="evidence" value="ECO:0007669"/>
    <property type="project" value="UniProtKB-ARBA"/>
</dbReference>
<sequence>MRTASMTPVQPKWSREGSADGDEEWGPSECVRRSQRRRNSTPIDSGSEGILEPTVKEEIKIEVTPPRVERPSSPSVSDEDLLSDRALQSVVKEEKLRCRSPSSSEDFIGFTEVDRDRHDPVSEMPKGTSRLCRRLSALVSREIQHLAPIKKGEHVHHLVNAEDPSCSNWLRRVNCARSEEEQNLVAFQYRGQIYFRTSKPIPRGSELLVYYGDDSARELTVHSETSGETVTSSPAGTSSSGQYIVGDSEGYGVYRRFPDNDIFLSTLPQSTVFLFSPFS</sequence>